<sequence>MTTEMEELRSKHKTLQSAAHHIALECIHPQQSTHGSPYHVHPYPSPVRLQHAFQSTQHSPKMFHPKGLKPHLDPRAYGTPNDSPILGRALCLTPRGSPVPGRVSHLNEKFQDSLTLTSDTDALVAKISAMFPTVSETHIKILLKKYYNREAVVISALQVEKHPITTPGPLTMSPSAVRLQKSAPGLHSALQLAKGMSGSIPGSSHFTPLTGTPHGSPSLLRPASGASSYYGARSIDGQPARHQSPKMKLKYLKSIFPKAEETLILDVLANKDNNVQKASEELIGMGFSKKETLVTTQKKEPTPQPQKKVVTIMKTFAEKCELKEKLQKKYTGIAERVIALALESVDYHEERAEQILNAVLQDEAAPKAAKAEVKETLRPATAEPKRGPILKTSSSVDAKFKSQYSSPTKGPNPSLRQGPKDSLLLEDYIPWTGPDPDLRSGQGVKPDGPETRERLFSLARGPSGLAKGAAGLAKGSLYQKLNKKSAKIIG</sequence>
<dbReference type="Proteomes" id="UP000829999">
    <property type="component" value="Chromosome 25"/>
</dbReference>
<protein>
    <submittedName>
        <fullName evidence="4">Uncharacterized protein LOC118263769 isoform X3</fullName>
    </submittedName>
</protein>
<dbReference type="InterPro" id="IPR003892">
    <property type="entry name" value="CUE"/>
</dbReference>
<evidence type="ECO:0000313" key="3">
    <source>
        <dbReference type="Proteomes" id="UP000829999"/>
    </source>
</evidence>
<organism evidence="3 4">
    <name type="scientific">Spodoptera frugiperda</name>
    <name type="common">Fall armyworm</name>
    <dbReference type="NCBI Taxonomy" id="7108"/>
    <lineage>
        <taxon>Eukaryota</taxon>
        <taxon>Metazoa</taxon>
        <taxon>Ecdysozoa</taxon>
        <taxon>Arthropoda</taxon>
        <taxon>Hexapoda</taxon>
        <taxon>Insecta</taxon>
        <taxon>Pterygota</taxon>
        <taxon>Neoptera</taxon>
        <taxon>Endopterygota</taxon>
        <taxon>Lepidoptera</taxon>
        <taxon>Glossata</taxon>
        <taxon>Ditrysia</taxon>
        <taxon>Noctuoidea</taxon>
        <taxon>Noctuidae</taxon>
        <taxon>Amphipyrinae</taxon>
        <taxon>Spodoptera</taxon>
    </lineage>
</organism>
<dbReference type="InterPro" id="IPR009060">
    <property type="entry name" value="UBA-like_sf"/>
</dbReference>
<feature type="domain" description="CUE" evidence="2">
    <location>
        <begin position="119"/>
        <end position="162"/>
    </location>
</feature>
<keyword evidence="3" id="KW-1185">Reference proteome</keyword>
<dbReference type="AlphaFoldDB" id="A0A9R0CWP5"/>
<name>A0A9R0CWP5_SPOFR</name>
<feature type="domain" description="CUE" evidence="2">
    <location>
        <begin position="244"/>
        <end position="287"/>
    </location>
</feature>
<dbReference type="GO" id="GO:0043130">
    <property type="term" value="F:ubiquitin binding"/>
    <property type="evidence" value="ECO:0007669"/>
    <property type="project" value="InterPro"/>
</dbReference>
<reference evidence="4" key="1">
    <citation type="submission" date="2025-08" db="UniProtKB">
        <authorList>
            <consortium name="RefSeq"/>
        </authorList>
    </citation>
    <scope>IDENTIFICATION</scope>
    <source>
        <tissue evidence="4">Whole larval tissue</tissue>
    </source>
</reference>
<evidence type="ECO:0000256" key="1">
    <source>
        <dbReference type="SAM" id="MobiDB-lite"/>
    </source>
</evidence>
<proteinExistence type="predicted"/>
<accession>A0A9R0CWP5</accession>
<feature type="region of interest" description="Disordered" evidence="1">
    <location>
        <begin position="374"/>
        <end position="452"/>
    </location>
</feature>
<dbReference type="CDD" id="cd14279">
    <property type="entry name" value="CUE"/>
    <property type="match status" value="1"/>
</dbReference>
<dbReference type="RefSeq" id="XP_035431848.1">
    <property type="nucleotide sequence ID" value="XM_035575955.2"/>
</dbReference>
<dbReference type="SMART" id="SM00546">
    <property type="entry name" value="CUE"/>
    <property type="match status" value="2"/>
</dbReference>
<evidence type="ECO:0000259" key="2">
    <source>
        <dbReference type="PROSITE" id="PS51140"/>
    </source>
</evidence>
<feature type="compositionally biased region" description="Polar residues" evidence="1">
    <location>
        <begin position="391"/>
        <end position="415"/>
    </location>
</feature>
<dbReference type="SUPFAM" id="SSF46934">
    <property type="entry name" value="UBA-like"/>
    <property type="match status" value="1"/>
</dbReference>
<dbReference type="Gene3D" id="1.10.8.10">
    <property type="entry name" value="DNA helicase RuvA subunit, C-terminal domain"/>
    <property type="match status" value="1"/>
</dbReference>
<gene>
    <name evidence="4" type="primary">LOC118263769</name>
</gene>
<dbReference type="GeneID" id="118263769"/>
<dbReference type="PROSITE" id="PS51140">
    <property type="entry name" value="CUE"/>
    <property type="match status" value="2"/>
</dbReference>
<evidence type="ECO:0000313" key="4">
    <source>
        <dbReference type="RefSeq" id="XP_035431848.1"/>
    </source>
</evidence>